<keyword evidence="6" id="KW-0539">Nucleus</keyword>
<dbReference type="AlphaFoldDB" id="A0A0U4ZIF0"/>
<dbReference type="GO" id="GO:0006351">
    <property type="term" value="P:DNA-templated transcription"/>
    <property type="evidence" value="ECO:0007669"/>
    <property type="project" value="InterPro"/>
</dbReference>
<evidence type="ECO:0000256" key="2">
    <source>
        <dbReference type="ARBA" id="ARBA00022833"/>
    </source>
</evidence>
<accession>A0A0U4ZIF0</accession>
<evidence type="ECO:0000256" key="7">
    <source>
        <dbReference type="PROSITE-ProRule" id="PRU00042"/>
    </source>
</evidence>
<gene>
    <name evidence="10" type="ORF">ASPCAL12486</name>
</gene>
<dbReference type="InterPro" id="IPR007219">
    <property type="entry name" value="XnlR_reg_dom"/>
</dbReference>
<evidence type="ECO:0000256" key="6">
    <source>
        <dbReference type="ARBA" id="ARBA00023242"/>
    </source>
</evidence>
<keyword evidence="1" id="KW-0479">Metal-binding</keyword>
<evidence type="ECO:0000256" key="5">
    <source>
        <dbReference type="ARBA" id="ARBA00023163"/>
    </source>
</evidence>
<dbReference type="CDD" id="cd12148">
    <property type="entry name" value="fungal_TF_MHR"/>
    <property type="match status" value="1"/>
</dbReference>
<feature type="domain" description="C2H2-type" evidence="9">
    <location>
        <begin position="37"/>
        <end position="65"/>
    </location>
</feature>
<evidence type="ECO:0000313" key="10">
    <source>
        <dbReference type="EMBL" id="CEL09349.1"/>
    </source>
</evidence>
<dbReference type="GO" id="GO:0000981">
    <property type="term" value="F:DNA-binding transcription factor activity, RNA polymerase II-specific"/>
    <property type="evidence" value="ECO:0007669"/>
    <property type="project" value="InterPro"/>
</dbReference>
<dbReference type="PROSITE" id="PS00463">
    <property type="entry name" value="ZN2_CY6_FUNGAL_1"/>
    <property type="match status" value="1"/>
</dbReference>
<dbReference type="Gene3D" id="4.10.240.10">
    <property type="entry name" value="Zn(2)-C6 fungal-type DNA-binding domain"/>
    <property type="match status" value="1"/>
</dbReference>
<evidence type="ECO:0000256" key="3">
    <source>
        <dbReference type="ARBA" id="ARBA00023015"/>
    </source>
</evidence>
<name>A0A0U4ZIF0_ASPCI</name>
<dbReference type="PROSITE" id="PS00028">
    <property type="entry name" value="ZINC_FINGER_C2H2_1"/>
    <property type="match status" value="2"/>
</dbReference>
<dbReference type="PANTHER" id="PTHR47660">
    <property type="entry name" value="TRANSCRIPTION FACTOR WITH C2H2 AND ZN(2)-CYS(6) DNA BINDING DOMAIN (EUROFUNG)-RELATED-RELATED"/>
    <property type="match status" value="1"/>
</dbReference>
<dbReference type="OMA" id="KSRCQGG"/>
<dbReference type="SMART" id="SM00355">
    <property type="entry name" value="ZnF_C2H2"/>
    <property type="match status" value="2"/>
</dbReference>
<keyword evidence="5" id="KW-0804">Transcription</keyword>
<dbReference type="InterPro" id="IPR036864">
    <property type="entry name" value="Zn2-C6_fun-type_DNA-bd_sf"/>
</dbReference>
<dbReference type="OrthoDB" id="10261408at2759"/>
<dbReference type="InterPro" id="IPR001138">
    <property type="entry name" value="Zn2Cys6_DnaBD"/>
</dbReference>
<keyword evidence="11" id="KW-1185">Reference proteome</keyword>
<dbReference type="PROSITE" id="PS50048">
    <property type="entry name" value="ZN2_CY6_FUNGAL_2"/>
    <property type="match status" value="1"/>
</dbReference>
<organism evidence="10 11">
    <name type="scientific">Aspergillus calidoustus</name>
    <dbReference type="NCBI Taxonomy" id="454130"/>
    <lineage>
        <taxon>Eukaryota</taxon>
        <taxon>Fungi</taxon>
        <taxon>Dikarya</taxon>
        <taxon>Ascomycota</taxon>
        <taxon>Pezizomycotina</taxon>
        <taxon>Eurotiomycetes</taxon>
        <taxon>Eurotiomycetidae</taxon>
        <taxon>Eurotiales</taxon>
        <taxon>Aspergillaceae</taxon>
        <taxon>Aspergillus</taxon>
        <taxon>Aspergillus subgen. Nidulantes</taxon>
    </lineage>
</organism>
<dbReference type="CDD" id="cd00067">
    <property type="entry name" value="GAL4"/>
    <property type="match status" value="1"/>
</dbReference>
<feature type="domain" description="Zn(2)-C6 fungal-type" evidence="8">
    <location>
        <begin position="72"/>
        <end position="101"/>
    </location>
</feature>
<keyword evidence="7" id="KW-0863">Zinc-finger</keyword>
<dbReference type="SMART" id="SM00066">
    <property type="entry name" value="GAL4"/>
    <property type="match status" value="1"/>
</dbReference>
<protein>
    <recommendedName>
        <fullName evidence="12">C2H2 type zinc finger domain protein</fullName>
    </recommendedName>
</protein>
<keyword evidence="2" id="KW-0862">Zinc</keyword>
<dbReference type="GO" id="GO:0008270">
    <property type="term" value="F:zinc ion binding"/>
    <property type="evidence" value="ECO:0007669"/>
    <property type="project" value="UniProtKB-KW"/>
</dbReference>
<keyword evidence="3" id="KW-0805">Transcription regulation</keyword>
<dbReference type="Gene3D" id="3.30.160.60">
    <property type="entry name" value="Classic Zinc Finger"/>
    <property type="match status" value="2"/>
</dbReference>
<evidence type="ECO:0000256" key="4">
    <source>
        <dbReference type="ARBA" id="ARBA00023125"/>
    </source>
</evidence>
<dbReference type="InterPro" id="IPR013087">
    <property type="entry name" value="Znf_C2H2_type"/>
</dbReference>
<evidence type="ECO:0008006" key="12">
    <source>
        <dbReference type="Google" id="ProtNLM"/>
    </source>
</evidence>
<evidence type="ECO:0000259" key="9">
    <source>
        <dbReference type="PROSITE" id="PS50157"/>
    </source>
</evidence>
<dbReference type="STRING" id="454130.A0A0U4ZIF0"/>
<dbReference type="Proteomes" id="UP000054771">
    <property type="component" value="Unassembled WGS sequence"/>
</dbReference>
<evidence type="ECO:0000256" key="1">
    <source>
        <dbReference type="ARBA" id="ARBA00022723"/>
    </source>
</evidence>
<dbReference type="PROSITE" id="PS50157">
    <property type="entry name" value="ZINC_FINGER_C2H2_2"/>
    <property type="match status" value="2"/>
</dbReference>
<dbReference type="SUPFAM" id="SSF57667">
    <property type="entry name" value="beta-beta-alpha zinc fingers"/>
    <property type="match status" value="1"/>
</dbReference>
<proteinExistence type="predicted"/>
<evidence type="ECO:0000313" key="11">
    <source>
        <dbReference type="Proteomes" id="UP000054771"/>
    </source>
</evidence>
<dbReference type="Pfam" id="PF00172">
    <property type="entry name" value="Zn_clus"/>
    <property type="match status" value="1"/>
</dbReference>
<evidence type="ECO:0000259" key="8">
    <source>
        <dbReference type="PROSITE" id="PS50048"/>
    </source>
</evidence>
<dbReference type="InterPro" id="IPR036236">
    <property type="entry name" value="Znf_C2H2_sf"/>
</dbReference>
<dbReference type="GO" id="GO:0003677">
    <property type="term" value="F:DNA binding"/>
    <property type="evidence" value="ECO:0007669"/>
    <property type="project" value="UniProtKB-KW"/>
</dbReference>
<dbReference type="Pfam" id="PF04082">
    <property type="entry name" value="Fungal_trans"/>
    <property type="match status" value="1"/>
</dbReference>
<dbReference type="EMBL" id="CDMC01000014">
    <property type="protein sequence ID" value="CEL09349.1"/>
    <property type="molecule type" value="Genomic_DNA"/>
</dbReference>
<dbReference type="SUPFAM" id="SSF57701">
    <property type="entry name" value="Zn2/Cys6 DNA-binding domain"/>
    <property type="match status" value="1"/>
</dbReference>
<reference evidence="11" key="1">
    <citation type="journal article" date="2016" name="Genome Announc.">
        <title>Draft genome sequences of fungus Aspergillus calidoustus.</title>
        <authorList>
            <person name="Horn F."/>
            <person name="Linde J."/>
            <person name="Mattern D.J."/>
            <person name="Walther G."/>
            <person name="Guthke R."/>
            <person name="Scherlach K."/>
            <person name="Martin K."/>
            <person name="Brakhage A.A."/>
            <person name="Petzke L."/>
            <person name="Valiante V."/>
        </authorList>
    </citation>
    <scope>NUCLEOTIDE SEQUENCE [LARGE SCALE GENOMIC DNA]</scope>
    <source>
        <strain evidence="11">SF006504</strain>
    </source>
</reference>
<keyword evidence="4" id="KW-0238">DNA-binding</keyword>
<feature type="domain" description="C2H2-type" evidence="9">
    <location>
        <begin position="7"/>
        <end position="36"/>
    </location>
</feature>
<sequence length="401" mass="45498">MASASGYNCRFPGCTAKYQRKEHLSRHEAQHTRRRVVQCPTCAREFGRSDTLRRHIQTVHGIADPGPHIKHACTHCRNQKIRCEGGPPCSNCQRRGIECSLSRTLQEERAVRPGMGLSTATDTQPTVSRSTPPQPRLRRMEIEDRFVSRYFELFHPYWPFIHRASFIEYETPLLVQSMVVIALWMGGEEEERSKAINLHRVLDTALRQQTDQWDGSEAEDATPSCKWPIPTYQAILLHIISVGMMRGGGILPPDLKPSLAPADADLLQRLVTSCKKLGMFYYPNILARFNKNEPPTYVWVSTEEIKRFNLALYKVCMAFSGSSSEGIDSLIDAGRGDTSRWGFSARDLQFPLPGNLQLWNALSAEECFAADLEDVYRHNLDDTLEQEWISTSAEILERVGT</sequence>